<accession>A0A382BQJ2</accession>
<gene>
    <name evidence="1" type="ORF">METZ01_LOCUS168526</name>
</gene>
<dbReference type="AlphaFoldDB" id="A0A382BQJ2"/>
<sequence length="108" mass="12150">MTNTTKGNKTMTSTELTTAFLKNTPVHSLGHTWTIEGLVREDGSGQCFIVTLQNIKTGERRDTFIRTFEDGRIGHPKHTLSMPTEDYYLNENYDGYADPNGHNVAFPV</sequence>
<evidence type="ECO:0000313" key="1">
    <source>
        <dbReference type="EMBL" id="SVB15672.1"/>
    </source>
</evidence>
<dbReference type="EMBL" id="UINC01030759">
    <property type="protein sequence ID" value="SVB15672.1"/>
    <property type="molecule type" value="Genomic_DNA"/>
</dbReference>
<organism evidence="1">
    <name type="scientific">marine metagenome</name>
    <dbReference type="NCBI Taxonomy" id="408172"/>
    <lineage>
        <taxon>unclassified sequences</taxon>
        <taxon>metagenomes</taxon>
        <taxon>ecological metagenomes</taxon>
    </lineage>
</organism>
<reference evidence="1" key="1">
    <citation type="submission" date="2018-05" db="EMBL/GenBank/DDBJ databases">
        <authorList>
            <person name="Lanie J.A."/>
            <person name="Ng W.-L."/>
            <person name="Kazmierczak K.M."/>
            <person name="Andrzejewski T.M."/>
            <person name="Davidsen T.M."/>
            <person name="Wayne K.J."/>
            <person name="Tettelin H."/>
            <person name="Glass J.I."/>
            <person name="Rusch D."/>
            <person name="Podicherti R."/>
            <person name="Tsui H.-C.T."/>
            <person name="Winkler M.E."/>
        </authorList>
    </citation>
    <scope>NUCLEOTIDE SEQUENCE</scope>
</reference>
<name>A0A382BQJ2_9ZZZZ</name>
<protein>
    <submittedName>
        <fullName evidence="1">Uncharacterized protein</fullName>
    </submittedName>
</protein>
<proteinExistence type="predicted"/>